<gene>
    <name evidence="2" type="ORF">F511_07233</name>
</gene>
<dbReference type="EMBL" id="KV012912">
    <property type="protein sequence ID" value="KZV24109.1"/>
    <property type="molecule type" value="Genomic_DNA"/>
</dbReference>
<evidence type="ECO:0000313" key="3">
    <source>
        <dbReference type="Proteomes" id="UP000250235"/>
    </source>
</evidence>
<protein>
    <submittedName>
        <fullName evidence="2">Uncharacterized protein</fullName>
    </submittedName>
</protein>
<evidence type="ECO:0000313" key="2">
    <source>
        <dbReference type="EMBL" id="KZV24109.1"/>
    </source>
</evidence>
<accession>A0A2Z7AXD6</accession>
<organism evidence="2 3">
    <name type="scientific">Dorcoceras hygrometricum</name>
    <dbReference type="NCBI Taxonomy" id="472368"/>
    <lineage>
        <taxon>Eukaryota</taxon>
        <taxon>Viridiplantae</taxon>
        <taxon>Streptophyta</taxon>
        <taxon>Embryophyta</taxon>
        <taxon>Tracheophyta</taxon>
        <taxon>Spermatophyta</taxon>
        <taxon>Magnoliopsida</taxon>
        <taxon>eudicotyledons</taxon>
        <taxon>Gunneridae</taxon>
        <taxon>Pentapetalae</taxon>
        <taxon>asterids</taxon>
        <taxon>lamiids</taxon>
        <taxon>Lamiales</taxon>
        <taxon>Gesneriaceae</taxon>
        <taxon>Didymocarpoideae</taxon>
        <taxon>Trichosporeae</taxon>
        <taxon>Loxocarpinae</taxon>
        <taxon>Dorcoceras</taxon>
    </lineage>
</organism>
<feature type="region of interest" description="Disordered" evidence="1">
    <location>
        <begin position="124"/>
        <end position="161"/>
    </location>
</feature>
<reference evidence="2 3" key="1">
    <citation type="journal article" date="2015" name="Proc. Natl. Acad. Sci. U.S.A.">
        <title>The resurrection genome of Boea hygrometrica: A blueprint for survival of dehydration.</title>
        <authorList>
            <person name="Xiao L."/>
            <person name="Yang G."/>
            <person name="Zhang L."/>
            <person name="Yang X."/>
            <person name="Zhao S."/>
            <person name="Ji Z."/>
            <person name="Zhou Q."/>
            <person name="Hu M."/>
            <person name="Wang Y."/>
            <person name="Chen M."/>
            <person name="Xu Y."/>
            <person name="Jin H."/>
            <person name="Xiao X."/>
            <person name="Hu G."/>
            <person name="Bao F."/>
            <person name="Hu Y."/>
            <person name="Wan P."/>
            <person name="Li L."/>
            <person name="Deng X."/>
            <person name="Kuang T."/>
            <person name="Xiang C."/>
            <person name="Zhu J.K."/>
            <person name="Oliver M.J."/>
            <person name="He Y."/>
        </authorList>
    </citation>
    <scope>NUCLEOTIDE SEQUENCE [LARGE SCALE GENOMIC DNA]</scope>
    <source>
        <strain evidence="3">cv. XS01</strain>
    </source>
</reference>
<feature type="compositionally biased region" description="Basic and acidic residues" evidence="1">
    <location>
        <begin position="128"/>
        <end position="139"/>
    </location>
</feature>
<dbReference type="AlphaFoldDB" id="A0A2Z7AXD6"/>
<keyword evidence="3" id="KW-1185">Reference proteome</keyword>
<dbReference type="Proteomes" id="UP000250235">
    <property type="component" value="Unassembled WGS sequence"/>
</dbReference>
<proteinExistence type="predicted"/>
<sequence length="161" mass="17801">MAARRRAKRGIFCNAVRQAWRTDCAPPRNNLRVAAGHGRPPCAANIRMLYAILVVNVRNNSATPCAKHFFFGFDFKIRDLCNSGSKCIEGSEPELGCSCWRQWRIRIPFPGGAVEPALEGLTNLARTETPRKADRNKSDHGKRRRTAAAGGGAQGGRRRRG</sequence>
<evidence type="ECO:0000256" key="1">
    <source>
        <dbReference type="SAM" id="MobiDB-lite"/>
    </source>
</evidence>
<name>A0A2Z7AXD6_9LAMI</name>